<dbReference type="EMBL" id="CP018145">
    <property type="protein sequence ID" value="ASJ54399.1"/>
    <property type="molecule type" value="Genomic_DNA"/>
</dbReference>
<reference evidence="1 2" key="1">
    <citation type="submission" date="2016-11" db="EMBL/GenBank/DDBJ databases">
        <authorList>
            <person name="Jaros S."/>
            <person name="Januszkiewicz K."/>
            <person name="Wedrychowicz H."/>
        </authorList>
    </citation>
    <scope>NUCLEOTIDE SEQUENCE [LARGE SCALE GENOMIC DNA]</scope>
    <source>
        <strain evidence="1 2">NF2</strain>
    </source>
</reference>
<sequence length="373" mass="41581">MATKQNEAKASYVGTGRKQVVEQTFWQIPSWRLTDPLAQTFMLTDERFVTSVDLYLGTKDPVADLTVQLRTVVNGYPSMTILSSVAINSSQVNVSNDSSRATKVRFPEPILLQANTEYAIVLLTPSSQYRAFVARMSAQDLISRKTVSRQPYDVGVLFSSSNGSAWTAHQDSDLKFKLYGAKFMNDAKLQFNPVTANQVTQLVLSASQLVPRNSALLWQYSIDERNWYALDDLDVTWLTQPTNKVHVRALFKTYGSSPVVQSSVSLIPMAYKKNGVYLSREISATAPFTKVTVYVELSTPSGTSQTVEYSIDGGKTWTAMGSATEQTPIDDEFTRLKFERTVSSSTKLRIRIKQNTTVMTITPKARSLMVHTS</sequence>
<dbReference type="AlphaFoldDB" id="A0A220MHV9"/>
<accession>A0A220MHV9</accession>
<name>A0A220MHV9_9BACL</name>
<organism evidence="1 2">
    <name type="scientific">Brevibacillus formosus</name>
    <dbReference type="NCBI Taxonomy" id="54913"/>
    <lineage>
        <taxon>Bacteria</taxon>
        <taxon>Bacillati</taxon>
        <taxon>Bacillota</taxon>
        <taxon>Bacilli</taxon>
        <taxon>Bacillales</taxon>
        <taxon>Paenibacillaceae</taxon>
        <taxon>Brevibacillus</taxon>
    </lineage>
</organism>
<evidence type="ECO:0000313" key="2">
    <source>
        <dbReference type="Proteomes" id="UP000197781"/>
    </source>
</evidence>
<gene>
    <name evidence="1" type="ORF">BP422_13030</name>
</gene>
<dbReference type="Proteomes" id="UP000197781">
    <property type="component" value="Chromosome"/>
</dbReference>
<dbReference type="KEGG" id="bfm:BP422_13030"/>
<proteinExistence type="predicted"/>
<evidence type="ECO:0000313" key="1">
    <source>
        <dbReference type="EMBL" id="ASJ54399.1"/>
    </source>
</evidence>
<protein>
    <submittedName>
        <fullName evidence="1">Uncharacterized protein</fullName>
    </submittedName>
</protein>